<dbReference type="OrthoDB" id="2794869at2759"/>
<dbReference type="InParanoid" id="S8DR99"/>
<name>S8DR99_FOMSC</name>
<sequence length="361" mass="39934">MLHHTRSPDHPLDIFVLRRYDPSLHDPTESSRVRSIFQLLLAHVRRWRIVVAKCLYATSLPRPHIEIVGHADRLNQLNLDCVIDDLPPGPGSLALVPALLYSPILEHLSMHGAHFRASYVAALAQLPMPPNLRKVLLTDYSTHQPPFPLVDLLRCLATCTQLAKLVLANLSLDCSHRVAPCAIILGPELTLTRCTAANTHAPLPMSYYFMLEELPDEATVLHYLSRVYGPVSCKELALTRCAGLSPDVLRALGRPLAAARNEGEDEVWMCPDIDSLDISGAPLIGSADVRAVFEPRFALHAAAGFADNFDPNYVVASLKTLHVCECGPLSEEDKEWFNTHLVFVTWDNWRGGAGFARPGGW</sequence>
<protein>
    <recommendedName>
        <fullName evidence="3">F-box domain-containing protein</fullName>
    </recommendedName>
</protein>
<dbReference type="Proteomes" id="UP000015241">
    <property type="component" value="Unassembled WGS sequence"/>
</dbReference>
<dbReference type="SUPFAM" id="SSF52047">
    <property type="entry name" value="RNI-like"/>
    <property type="match status" value="1"/>
</dbReference>
<dbReference type="AlphaFoldDB" id="S8DR99"/>
<accession>S8DR99</accession>
<dbReference type="STRING" id="743788.S8DR99"/>
<dbReference type="EMBL" id="KE504200">
    <property type="protein sequence ID" value="EPS95796.1"/>
    <property type="molecule type" value="Genomic_DNA"/>
</dbReference>
<evidence type="ECO:0000313" key="1">
    <source>
        <dbReference type="EMBL" id="EPS95796.1"/>
    </source>
</evidence>
<dbReference type="eggNOG" id="ENOG502T2N9">
    <property type="taxonomic scope" value="Eukaryota"/>
</dbReference>
<proteinExistence type="predicted"/>
<evidence type="ECO:0008006" key="3">
    <source>
        <dbReference type="Google" id="ProtNLM"/>
    </source>
</evidence>
<reference evidence="1 2" key="1">
    <citation type="journal article" date="2012" name="Science">
        <title>The Paleozoic origin of enzymatic lignin decomposition reconstructed from 31 fungal genomes.</title>
        <authorList>
            <person name="Floudas D."/>
            <person name="Binder M."/>
            <person name="Riley R."/>
            <person name="Barry K."/>
            <person name="Blanchette R.A."/>
            <person name="Henrissat B."/>
            <person name="Martinez A.T."/>
            <person name="Otillar R."/>
            <person name="Spatafora J.W."/>
            <person name="Yadav J.S."/>
            <person name="Aerts A."/>
            <person name="Benoit I."/>
            <person name="Boyd A."/>
            <person name="Carlson A."/>
            <person name="Copeland A."/>
            <person name="Coutinho P.M."/>
            <person name="de Vries R.P."/>
            <person name="Ferreira P."/>
            <person name="Findley K."/>
            <person name="Foster B."/>
            <person name="Gaskell J."/>
            <person name="Glotzer D."/>
            <person name="Gorecki P."/>
            <person name="Heitman J."/>
            <person name="Hesse C."/>
            <person name="Hori C."/>
            <person name="Igarashi K."/>
            <person name="Jurgens J.A."/>
            <person name="Kallen N."/>
            <person name="Kersten P."/>
            <person name="Kohler A."/>
            <person name="Kuees U."/>
            <person name="Kumar T.K.A."/>
            <person name="Kuo A."/>
            <person name="LaButti K."/>
            <person name="Larrondo L.F."/>
            <person name="Lindquist E."/>
            <person name="Ling A."/>
            <person name="Lombard V."/>
            <person name="Lucas S."/>
            <person name="Lundell T."/>
            <person name="Martin R."/>
            <person name="McLaughlin D.J."/>
            <person name="Morgenstern I."/>
            <person name="Morin E."/>
            <person name="Murat C."/>
            <person name="Nagy L.G."/>
            <person name="Nolan M."/>
            <person name="Ohm R.A."/>
            <person name="Patyshakuliyeva A."/>
            <person name="Rokas A."/>
            <person name="Ruiz-Duenas F.J."/>
            <person name="Sabat G."/>
            <person name="Salamov A."/>
            <person name="Samejima M."/>
            <person name="Schmutz J."/>
            <person name="Slot J.C."/>
            <person name="St John F."/>
            <person name="Stenlid J."/>
            <person name="Sun H."/>
            <person name="Sun S."/>
            <person name="Syed K."/>
            <person name="Tsang A."/>
            <person name="Wiebenga A."/>
            <person name="Young D."/>
            <person name="Pisabarro A."/>
            <person name="Eastwood D.C."/>
            <person name="Martin F."/>
            <person name="Cullen D."/>
            <person name="Grigoriev I.V."/>
            <person name="Hibbett D.S."/>
        </authorList>
    </citation>
    <scope>NUCLEOTIDE SEQUENCE</scope>
    <source>
        <strain evidence="2">FP-58527</strain>
    </source>
</reference>
<keyword evidence="2" id="KW-1185">Reference proteome</keyword>
<organism evidence="1 2">
    <name type="scientific">Fomitopsis schrenkii</name>
    <name type="common">Brown rot fungus</name>
    <dbReference type="NCBI Taxonomy" id="2126942"/>
    <lineage>
        <taxon>Eukaryota</taxon>
        <taxon>Fungi</taxon>
        <taxon>Dikarya</taxon>
        <taxon>Basidiomycota</taxon>
        <taxon>Agaricomycotina</taxon>
        <taxon>Agaricomycetes</taxon>
        <taxon>Polyporales</taxon>
        <taxon>Fomitopsis</taxon>
    </lineage>
</organism>
<dbReference type="HOGENOM" id="CLU_027732_3_0_1"/>
<evidence type="ECO:0000313" key="2">
    <source>
        <dbReference type="Proteomes" id="UP000015241"/>
    </source>
</evidence>
<gene>
    <name evidence="1" type="ORF">FOMPIDRAFT_128248</name>
</gene>